<dbReference type="InterPro" id="IPR050707">
    <property type="entry name" value="HTH_MetabolicPath_Reg"/>
</dbReference>
<dbReference type="InParanoid" id="A0A1I5PH65"/>
<dbReference type="STRING" id="1993.SAMN04489713_113134"/>
<proteinExistence type="predicted"/>
<dbReference type="SMART" id="SM00346">
    <property type="entry name" value="HTH_ICLR"/>
    <property type="match status" value="1"/>
</dbReference>
<dbReference type="GO" id="GO:0003700">
    <property type="term" value="F:DNA-binding transcription factor activity"/>
    <property type="evidence" value="ECO:0007669"/>
    <property type="project" value="TreeGrafter"/>
</dbReference>
<gene>
    <name evidence="6" type="ORF">SAMN04489713_113134</name>
</gene>
<dbReference type="eggNOG" id="COG1414">
    <property type="taxonomic scope" value="Bacteria"/>
</dbReference>
<dbReference type="SUPFAM" id="SSF55781">
    <property type="entry name" value="GAF domain-like"/>
    <property type="match status" value="1"/>
</dbReference>
<dbReference type="PANTHER" id="PTHR30136">
    <property type="entry name" value="HELIX-TURN-HELIX TRANSCRIPTIONAL REGULATOR, ICLR FAMILY"/>
    <property type="match status" value="1"/>
</dbReference>
<evidence type="ECO:0000313" key="6">
    <source>
        <dbReference type="EMBL" id="SFP33187.1"/>
    </source>
</evidence>
<dbReference type="GO" id="GO:0003677">
    <property type="term" value="F:DNA binding"/>
    <property type="evidence" value="ECO:0007669"/>
    <property type="project" value="UniProtKB-KW"/>
</dbReference>
<sequence>MRDLILETETPATAGDDADGLAGRGLTLIQSLQRGLRLVEAVVEQGPMTARTLSKATGLGMPTTYHLLRTLVYEGYLERRAGGFYALGPQFHSTAELERQARTVRVLRETTSQLRDLTNATAAVAELDGRDVLLTHLSPSPKGPAPDLWVGMRLPMHATALGKAVLRQLDPARRDELLTAEPLARYTARTIADPLQLMRELAGSPIAHSRDQYLYGISCIAVPLRGLRSPSALSLCFHSGLTPRRRLRLERALVETVEDLTCLSGPEAV</sequence>
<feature type="domain" description="HTH iclR-type" evidence="4">
    <location>
        <begin position="29"/>
        <end position="89"/>
    </location>
</feature>
<dbReference type="EMBL" id="FOVH01000013">
    <property type="protein sequence ID" value="SFP33187.1"/>
    <property type="molecule type" value="Genomic_DNA"/>
</dbReference>
<evidence type="ECO:0000259" key="4">
    <source>
        <dbReference type="PROSITE" id="PS51077"/>
    </source>
</evidence>
<reference evidence="6 7" key="1">
    <citation type="submission" date="2016-10" db="EMBL/GenBank/DDBJ databases">
        <authorList>
            <person name="de Groot N.N."/>
        </authorList>
    </citation>
    <scope>NUCLEOTIDE SEQUENCE [LARGE SCALE GENOMIC DNA]</scope>
    <source>
        <strain evidence="6 7">DSM 43067</strain>
    </source>
</reference>
<dbReference type="PROSITE" id="PS51078">
    <property type="entry name" value="ICLR_ED"/>
    <property type="match status" value="1"/>
</dbReference>
<evidence type="ECO:0000313" key="7">
    <source>
        <dbReference type="Proteomes" id="UP000183413"/>
    </source>
</evidence>
<evidence type="ECO:0000256" key="1">
    <source>
        <dbReference type="ARBA" id="ARBA00023015"/>
    </source>
</evidence>
<accession>A0A1I5PH65</accession>
<organism evidence="6 7">
    <name type="scientific">Actinomadura madurae</name>
    <dbReference type="NCBI Taxonomy" id="1993"/>
    <lineage>
        <taxon>Bacteria</taxon>
        <taxon>Bacillati</taxon>
        <taxon>Actinomycetota</taxon>
        <taxon>Actinomycetes</taxon>
        <taxon>Streptosporangiales</taxon>
        <taxon>Thermomonosporaceae</taxon>
        <taxon>Actinomadura</taxon>
    </lineage>
</organism>
<keyword evidence="2 6" id="KW-0238">DNA-binding</keyword>
<keyword evidence="1" id="KW-0805">Transcription regulation</keyword>
<dbReference type="RefSeq" id="WP_075023254.1">
    <property type="nucleotide sequence ID" value="NZ_FOVH01000013.1"/>
</dbReference>
<dbReference type="Pfam" id="PF09339">
    <property type="entry name" value="HTH_IclR"/>
    <property type="match status" value="1"/>
</dbReference>
<keyword evidence="3" id="KW-0804">Transcription</keyword>
<dbReference type="Proteomes" id="UP000183413">
    <property type="component" value="Unassembled WGS sequence"/>
</dbReference>
<name>A0A1I5PH65_9ACTN</name>
<dbReference type="InterPro" id="IPR036388">
    <property type="entry name" value="WH-like_DNA-bd_sf"/>
</dbReference>
<evidence type="ECO:0000256" key="3">
    <source>
        <dbReference type="ARBA" id="ARBA00023163"/>
    </source>
</evidence>
<dbReference type="SUPFAM" id="SSF46785">
    <property type="entry name" value="Winged helix' DNA-binding domain"/>
    <property type="match status" value="1"/>
</dbReference>
<dbReference type="PANTHER" id="PTHR30136:SF24">
    <property type="entry name" value="HTH-TYPE TRANSCRIPTIONAL REPRESSOR ALLR"/>
    <property type="match status" value="1"/>
</dbReference>
<dbReference type="InterPro" id="IPR036390">
    <property type="entry name" value="WH_DNA-bd_sf"/>
</dbReference>
<protein>
    <submittedName>
        <fullName evidence="6">DNA-binding transcriptional regulator, IclR family</fullName>
    </submittedName>
</protein>
<dbReference type="PROSITE" id="PS51077">
    <property type="entry name" value="HTH_ICLR"/>
    <property type="match status" value="1"/>
</dbReference>
<dbReference type="GO" id="GO:0045892">
    <property type="term" value="P:negative regulation of DNA-templated transcription"/>
    <property type="evidence" value="ECO:0007669"/>
    <property type="project" value="TreeGrafter"/>
</dbReference>
<dbReference type="Gene3D" id="3.30.450.40">
    <property type="match status" value="1"/>
</dbReference>
<dbReference type="Pfam" id="PF01614">
    <property type="entry name" value="IclR_C"/>
    <property type="match status" value="1"/>
</dbReference>
<dbReference type="InterPro" id="IPR014757">
    <property type="entry name" value="Tscrpt_reg_IclR_C"/>
</dbReference>
<evidence type="ECO:0000259" key="5">
    <source>
        <dbReference type="PROSITE" id="PS51078"/>
    </source>
</evidence>
<feature type="domain" description="IclR-ED" evidence="5">
    <location>
        <begin position="83"/>
        <end position="266"/>
    </location>
</feature>
<dbReference type="InterPro" id="IPR005471">
    <property type="entry name" value="Tscrpt_reg_IclR_N"/>
</dbReference>
<dbReference type="AlphaFoldDB" id="A0A1I5PH65"/>
<dbReference type="Gene3D" id="1.10.10.10">
    <property type="entry name" value="Winged helix-like DNA-binding domain superfamily/Winged helix DNA-binding domain"/>
    <property type="match status" value="1"/>
</dbReference>
<evidence type="ECO:0000256" key="2">
    <source>
        <dbReference type="ARBA" id="ARBA00023125"/>
    </source>
</evidence>
<dbReference type="InterPro" id="IPR029016">
    <property type="entry name" value="GAF-like_dom_sf"/>
</dbReference>
<keyword evidence="7" id="KW-1185">Reference proteome</keyword>